<dbReference type="Proteomes" id="UP001162483">
    <property type="component" value="Unassembled WGS sequence"/>
</dbReference>
<organism evidence="4 5">
    <name type="scientific">Staurois parvus</name>
    <dbReference type="NCBI Taxonomy" id="386267"/>
    <lineage>
        <taxon>Eukaryota</taxon>
        <taxon>Metazoa</taxon>
        <taxon>Chordata</taxon>
        <taxon>Craniata</taxon>
        <taxon>Vertebrata</taxon>
        <taxon>Euteleostomi</taxon>
        <taxon>Amphibia</taxon>
        <taxon>Batrachia</taxon>
        <taxon>Anura</taxon>
        <taxon>Neobatrachia</taxon>
        <taxon>Ranoidea</taxon>
        <taxon>Ranidae</taxon>
        <taxon>Staurois</taxon>
    </lineage>
</organism>
<comment type="subcellular location">
    <subcellularLocation>
        <location evidence="3">Membrane</location>
        <topology evidence="3">Single-pass type I membrane protein</topology>
    </subcellularLocation>
</comment>
<evidence type="ECO:0000313" key="5">
    <source>
        <dbReference type="Proteomes" id="UP001162483"/>
    </source>
</evidence>
<reference evidence="4" key="1">
    <citation type="submission" date="2023-05" db="EMBL/GenBank/DDBJ databases">
        <authorList>
            <person name="Stuckert A."/>
        </authorList>
    </citation>
    <scope>NUCLEOTIDE SEQUENCE</scope>
</reference>
<sequence>SSFSISSPLSTPLFILYLVLLPSPLILYGPLLSLFLHLLLTTPSSFLLPPGTQSANGSSFHLEMSQEGFSAVLTSRGPILGAVGAYDWSGGISMYLDGRQNGTWINATKDRTDMKDSYMGYAVQQVQWDTLAIGAPRYQHLGSVFIYKNNPTTSEWSQVAAFTADKIGSYFGSVLSILALNSTHSLLVVGSPTYFSPQAPGGRVYLCPVTEVRNAWHPRGASVTMTCPETLQGDPSQSVGHFGSAISV</sequence>
<evidence type="ECO:0000256" key="1">
    <source>
        <dbReference type="ARBA" id="ARBA00023180"/>
    </source>
</evidence>
<keyword evidence="3" id="KW-0812">Transmembrane</keyword>
<keyword evidence="3" id="KW-0675">Receptor</keyword>
<feature type="repeat" description="FG-GAP" evidence="2">
    <location>
        <begin position="157"/>
        <end position="216"/>
    </location>
</feature>
<comment type="similarity">
    <text evidence="3">Belongs to the integrin alpha chain family.</text>
</comment>
<evidence type="ECO:0000256" key="2">
    <source>
        <dbReference type="PROSITE-ProRule" id="PRU00803"/>
    </source>
</evidence>
<feature type="non-terminal residue" evidence="4">
    <location>
        <position position="1"/>
    </location>
</feature>
<proteinExistence type="inferred from homology"/>
<gene>
    <name evidence="4" type="ORF">SPARVUS_LOCUS12942066</name>
</gene>
<dbReference type="PROSITE" id="PS51470">
    <property type="entry name" value="FG_GAP"/>
    <property type="match status" value="2"/>
</dbReference>
<name>A0ABN9FVV6_9NEOB</name>
<keyword evidence="5" id="KW-1185">Reference proteome</keyword>
<feature type="repeat" description="FG-GAP" evidence="2">
    <location>
        <begin position="105"/>
        <end position="156"/>
    </location>
</feature>
<dbReference type="PANTHER" id="PTHR23220:SF118">
    <property type="entry name" value="INTEGRIN ALPHA-X"/>
    <property type="match status" value="1"/>
</dbReference>
<dbReference type="InterPro" id="IPR028994">
    <property type="entry name" value="Integrin_alpha_N"/>
</dbReference>
<accession>A0ABN9FVV6</accession>
<comment type="caution">
    <text evidence="4">The sequence shown here is derived from an EMBL/GenBank/DDBJ whole genome shotgun (WGS) entry which is preliminary data.</text>
</comment>
<evidence type="ECO:0000256" key="3">
    <source>
        <dbReference type="RuleBase" id="RU003762"/>
    </source>
</evidence>
<protein>
    <submittedName>
        <fullName evidence="4">Uncharacterized protein</fullName>
    </submittedName>
</protein>
<dbReference type="EMBL" id="CATNWA010017533">
    <property type="protein sequence ID" value="CAI9601190.1"/>
    <property type="molecule type" value="Genomic_DNA"/>
</dbReference>
<dbReference type="InterPro" id="IPR013519">
    <property type="entry name" value="Int_alpha_beta-p"/>
</dbReference>
<dbReference type="InterPro" id="IPR000413">
    <property type="entry name" value="Integrin_alpha"/>
</dbReference>
<keyword evidence="3" id="KW-1133">Transmembrane helix</keyword>
<feature type="transmembrane region" description="Helical" evidence="3">
    <location>
        <begin position="14"/>
        <end position="40"/>
    </location>
</feature>
<evidence type="ECO:0000313" key="4">
    <source>
        <dbReference type="EMBL" id="CAI9601190.1"/>
    </source>
</evidence>
<keyword evidence="3" id="KW-0130">Cell adhesion</keyword>
<keyword evidence="3" id="KW-0472">Membrane</keyword>
<dbReference type="SUPFAM" id="SSF69318">
    <property type="entry name" value="Integrin alpha N-terminal domain"/>
    <property type="match status" value="1"/>
</dbReference>
<dbReference type="PRINTS" id="PR01185">
    <property type="entry name" value="INTEGRINA"/>
</dbReference>
<dbReference type="Gene3D" id="2.130.10.130">
    <property type="entry name" value="Integrin alpha, N-terminal"/>
    <property type="match status" value="1"/>
</dbReference>
<keyword evidence="1" id="KW-0325">Glycoprotein</keyword>
<dbReference type="SMART" id="SM00191">
    <property type="entry name" value="Int_alpha"/>
    <property type="match status" value="2"/>
</dbReference>
<dbReference type="PANTHER" id="PTHR23220">
    <property type="entry name" value="INTEGRIN ALPHA"/>
    <property type="match status" value="1"/>
</dbReference>
<keyword evidence="3" id="KW-0401">Integrin</keyword>
<feature type="non-terminal residue" evidence="4">
    <location>
        <position position="248"/>
    </location>
</feature>